<organism evidence="9 10">
    <name type="scientific">Kingdonia uniflora</name>
    <dbReference type="NCBI Taxonomy" id="39325"/>
    <lineage>
        <taxon>Eukaryota</taxon>
        <taxon>Viridiplantae</taxon>
        <taxon>Streptophyta</taxon>
        <taxon>Embryophyta</taxon>
        <taxon>Tracheophyta</taxon>
        <taxon>Spermatophyta</taxon>
        <taxon>Magnoliopsida</taxon>
        <taxon>Ranunculales</taxon>
        <taxon>Circaeasteraceae</taxon>
        <taxon>Kingdonia</taxon>
    </lineage>
</organism>
<feature type="repeat" description="Pumilio" evidence="7">
    <location>
        <begin position="682"/>
        <end position="717"/>
    </location>
</feature>
<dbReference type="CDD" id="cd07920">
    <property type="entry name" value="Pumilio"/>
    <property type="match status" value="1"/>
</dbReference>
<sequence length="909" mass="99524">MGFGMITESGLQMLSDLDVRGSLGQGLKGSNGNLEGSLGRDWNVYRSGSAPPTVEGSMNAVGNLFGNSNFQVPAINNSNGVLSEEEIRSHPAYLSYYYSHDNLNPRLPPPSLSKEDWRMAQRFQGGNVQMVSGFGGIGDRRKKEVYDDGSSQSLFSVQPGVSTRDGEANLVQPRQLTRPPSAEWIERDTDGLIGLAGVGLGSRRKSLADMLQEGLERPTSRSGHLSRPVSRNSFDDIVDPLGASDEQLTQLRNGIKSIGSCLSPGATTPGLVRVKSLGSSLSHSYASAVGASLSRSATPETPLIGRSVGSCLPPLGGRVSAVDRKNVASSNLPNGLVSAISDGADIADTLYGLNLLNDRLMEDVSRVQSQPGQDFRGYIPNGFTSNHGMSSVTTNQFDAGSANLNGSRNQMESNVHGPAVDPFYVPYSQRTSDYTPTLTLSDPSLGRNHIGTLHTDLPGLQKAYISALMEQQKQQYFMHFLDKSGGLNNGYYGNPPYMPYQGSPMANSVFPSVGLGSPNGYNEQISGFNSMRSSTGGSMGSWVSGNHRNPEESYTSSLLEEFKNSKIKCFELSDIAEHVVEFSVDQYGSRFIQQKLETATVKEKNVIFPEIIPHAHILMTDVFGNYVIQKFLEHGTDSQIKELASQLTGHVLPLSLQMYGCRVIQKALEVVDVAQQTQMVTELDGSIMKCVRDQNGNHVIQKCIECVPEDRIQFIISTFYGQVEALSTHPYGCRVIQRVLEHCDDPTTQRIIMEEIMQSVCTLGQDQYGNYVIQHVLQHGKPHERSAIINKLAGDIVKMSQQKFASNVVEKCLTFGGPEERQLLVKEMLGTTDENEPLQVMMKDPYGNYVVQKVLETCDNQSRELILSRIKVHLSALKKYTYGKHIVARVEKLITAGERRMGISPSHLS</sequence>
<keyword evidence="4" id="KW-0810">Translation regulation</keyword>
<dbReference type="PANTHER" id="PTHR12537:SF12">
    <property type="entry name" value="MATERNAL PROTEIN PUMILIO"/>
    <property type="match status" value="1"/>
</dbReference>
<gene>
    <name evidence="9" type="ORF">GIB67_027550</name>
</gene>
<name>A0A7J7NLE1_9MAGN</name>
<evidence type="ECO:0000256" key="4">
    <source>
        <dbReference type="ARBA" id="ARBA00022845"/>
    </source>
</evidence>
<feature type="repeat" description="Pumilio" evidence="7">
    <location>
        <begin position="718"/>
        <end position="753"/>
    </location>
</feature>
<dbReference type="GO" id="GO:0005737">
    <property type="term" value="C:cytoplasm"/>
    <property type="evidence" value="ECO:0007669"/>
    <property type="project" value="UniProtKB-SubCell"/>
</dbReference>
<evidence type="ECO:0000256" key="3">
    <source>
        <dbReference type="ARBA" id="ARBA00022737"/>
    </source>
</evidence>
<feature type="repeat" description="Pumilio" evidence="7">
    <location>
        <begin position="755"/>
        <end position="790"/>
    </location>
</feature>
<keyword evidence="10" id="KW-1185">Reference proteome</keyword>
<dbReference type="Pfam" id="PF07990">
    <property type="entry name" value="NABP"/>
    <property type="match status" value="2"/>
</dbReference>
<keyword evidence="2" id="KW-0963">Cytoplasm</keyword>
<dbReference type="Pfam" id="PF00806">
    <property type="entry name" value="PUF"/>
    <property type="match status" value="8"/>
</dbReference>
<dbReference type="InterPro" id="IPR001313">
    <property type="entry name" value="Pumilio_RNA-bd_rpt"/>
</dbReference>
<keyword evidence="5" id="KW-0694">RNA-binding</keyword>
<evidence type="ECO:0000256" key="7">
    <source>
        <dbReference type="PROSITE-ProRule" id="PRU00317"/>
    </source>
</evidence>
<comment type="function">
    <text evidence="6">Sequence-specific RNA-binding protein that regulates translation and mRNA stability by binding the 3'-UTR of target mRNAs. Binds the APUM-binding elements (APBEs) in the 3'-UTR mRNA sequence of CLV1, PNH, WUS and FAS2.</text>
</comment>
<proteinExistence type="predicted"/>
<dbReference type="SUPFAM" id="SSF48371">
    <property type="entry name" value="ARM repeat"/>
    <property type="match status" value="1"/>
</dbReference>
<dbReference type="InterPro" id="IPR012940">
    <property type="entry name" value="NABP"/>
</dbReference>
<dbReference type="InterPro" id="IPR011989">
    <property type="entry name" value="ARM-like"/>
</dbReference>
<accession>A0A7J7NLE1</accession>
<evidence type="ECO:0000256" key="1">
    <source>
        <dbReference type="ARBA" id="ARBA00004496"/>
    </source>
</evidence>
<dbReference type="GO" id="GO:0003729">
    <property type="term" value="F:mRNA binding"/>
    <property type="evidence" value="ECO:0007669"/>
    <property type="project" value="TreeGrafter"/>
</dbReference>
<dbReference type="FunFam" id="1.25.10.10:FF:000004">
    <property type="entry name" value="Pumilio homolog 1 isoform 2"/>
    <property type="match status" value="1"/>
</dbReference>
<dbReference type="OrthoDB" id="668540at2759"/>
<keyword evidence="3" id="KW-0677">Repeat</keyword>
<comment type="subcellular location">
    <subcellularLocation>
        <location evidence="1">Cytoplasm</location>
    </subcellularLocation>
</comment>
<dbReference type="SMART" id="SM00025">
    <property type="entry name" value="Pumilio"/>
    <property type="match status" value="8"/>
</dbReference>
<evidence type="ECO:0000313" key="10">
    <source>
        <dbReference type="Proteomes" id="UP000541444"/>
    </source>
</evidence>
<dbReference type="InterPro" id="IPR016024">
    <property type="entry name" value="ARM-type_fold"/>
</dbReference>
<dbReference type="InterPro" id="IPR033712">
    <property type="entry name" value="Pumilio_RNA-bd"/>
</dbReference>
<reference evidence="9 10" key="1">
    <citation type="journal article" date="2020" name="IScience">
        <title>Genome Sequencing of the Endangered Kingdonia uniflora (Circaeasteraceae, Ranunculales) Reveals Potential Mechanisms of Evolutionary Specialization.</title>
        <authorList>
            <person name="Sun Y."/>
            <person name="Deng T."/>
            <person name="Zhang A."/>
            <person name="Moore M.J."/>
            <person name="Landis J.B."/>
            <person name="Lin N."/>
            <person name="Zhang H."/>
            <person name="Zhang X."/>
            <person name="Huang J."/>
            <person name="Zhang X."/>
            <person name="Sun H."/>
            <person name="Wang H."/>
        </authorList>
    </citation>
    <scope>NUCLEOTIDE SEQUENCE [LARGE SCALE GENOMIC DNA]</scope>
    <source>
        <strain evidence="9">TB1705</strain>
        <tissue evidence="9">Leaf</tissue>
    </source>
</reference>
<evidence type="ECO:0000256" key="5">
    <source>
        <dbReference type="ARBA" id="ARBA00022884"/>
    </source>
</evidence>
<feature type="repeat" description="Pumilio" evidence="7">
    <location>
        <begin position="646"/>
        <end position="681"/>
    </location>
</feature>
<feature type="repeat" description="Pumilio" evidence="7">
    <location>
        <begin position="791"/>
        <end position="826"/>
    </location>
</feature>
<evidence type="ECO:0000256" key="6">
    <source>
        <dbReference type="ARBA" id="ARBA00055193"/>
    </source>
</evidence>
<dbReference type="PROSITE" id="PS50303">
    <property type="entry name" value="PUM_HD"/>
    <property type="match status" value="1"/>
</dbReference>
<feature type="domain" description="PUM-HD" evidence="8">
    <location>
        <begin position="554"/>
        <end position="894"/>
    </location>
</feature>
<dbReference type="GO" id="GO:0006417">
    <property type="term" value="P:regulation of translation"/>
    <property type="evidence" value="ECO:0007669"/>
    <property type="project" value="UniProtKB-KW"/>
</dbReference>
<dbReference type="InterPro" id="IPR033133">
    <property type="entry name" value="PUM-HD"/>
</dbReference>
<dbReference type="EMBL" id="JACGCM010000715">
    <property type="protein sequence ID" value="KAF6167772.1"/>
    <property type="molecule type" value="Genomic_DNA"/>
</dbReference>
<dbReference type="AlphaFoldDB" id="A0A7J7NLE1"/>
<dbReference type="Gene3D" id="1.25.10.10">
    <property type="entry name" value="Leucine-rich Repeat Variant"/>
    <property type="match status" value="1"/>
</dbReference>
<feature type="repeat" description="Pumilio" evidence="7">
    <location>
        <begin position="574"/>
        <end position="609"/>
    </location>
</feature>
<protein>
    <recommendedName>
        <fullName evidence="8">PUM-HD domain-containing protein</fullName>
    </recommendedName>
</protein>
<evidence type="ECO:0000259" key="8">
    <source>
        <dbReference type="PROSITE" id="PS50303"/>
    </source>
</evidence>
<dbReference type="PANTHER" id="PTHR12537">
    <property type="entry name" value="RNA BINDING PROTEIN PUMILIO-RELATED"/>
    <property type="match status" value="1"/>
</dbReference>
<evidence type="ECO:0000256" key="2">
    <source>
        <dbReference type="ARBA" id="ARBA00022490"/>
    </source>
</evidence>
<feature type="repeat" description="Pumilio" evidence="7">
    <location>
        <begin position="610"/>
        <end position="645"/>
    </location>
</feature>
<evidence type="ECO:0000313" key="9">
    <source>
        <dbReference type="EMBL" id="KAF6167772.1"/>
    </source>
</evidence>
<comment type="caution">
    <text evidence="9">The sequence shown here is derived from an EMBL/GenBank/DDBJ whole genome shotgun (WGS) entry which is preliminary data.</text>
</comment>
<feature type="repeat" description="Pumilio" evidence="7">
    <location>
        <begin position="827"/>
        <end position="868"/>
    </location>
</feature>
<dbReference type="Proteomes" id="UP000541444">
    <property type="component" value="Unassembled WGS sequence"/>
</dbReference>
<dbReference type="PROSITE" id="PS50302">
    <property type="entry name" value="PUM"/>
    <property type="match status" value="8"/>
</dbReference>